<proteinExistence type="predicted"/>
<dbReference type="OrthoDB" id="8554730at2"/>
<sequence length="599" mass="66543">MSRHRNKPVGPAGNEPLHVWTTLKSLLPWLWAYRGRMIAAFGCLLLAKLASVYVPIVFKNMIDDLGGGQDALLVLPVGLLLLYGFARLASTGFTELREILFVRVTQQAVRRIALSVFTHLHNLSLRFHLERQTGGVSRDIDRGTRAISNLISYTLYSILPTIIELVLVMGVLAYKYDQVFVWITLASIVCYVGFTVVISNWRIHIRRAVNEADSAANTRAIDSLINYETVKYFNNEAFELDRYDEAMRRWEDASVRSQMTLTMLNMGQQLIIVIGLVTMMWHAAQGVVAGTMTVGDLVLVNAFLIQLYMPLNFFGVVYREIRQALTDIERMFGLLNTQREIVDAPDAQALPTAPISVLFDRVDFAYDPARPILNHVSFEIPAGKTVAAVGHSGAGKSTLARLIYRFYDVTGGQILMNGLDIKKIDQSSLRGGIAIVPQDTVLFNDTLYYNILYGNPLATREQVIAAAKAAHLHEFVETLPDGYDAKVGERGLKLSGGEKQRVAIARALLKNPPILVFDEATSALDSKTEKAIQISMEVAARGRTTLIIAHRLSTVMNADEILVLDAGRIIERGRHAALLAANGVYAQMWALQQQDRDAD</sequence>
<dbReference type="InterPro" id="IPR003593">
    <property type="entry name" value="AAA+_ATPase"/>
</dbReference>
<dbReference type="InterPro" id="IPR027417">
    <property type="entry name" value="P-loop_NTPase"/>
</dbReference>
<evidence type="ECO:0000256" key="1">
    <source>
        <dbReference type="ARBA" id="ARBA00004651"/>
    </source>
</evidence>
<dbReference type="InterPro" id="IPR039421">
    <property type="entry name" value="Type_1_exporter"/>
</dbReference>
<dbReference type="GO" id="GO:0005524">
    <property type="term" value="F:ATP binding"/>
    <property type="evidence" value="ECO:0007669"/>
    <property type="project" value="UniProtKB-KW"/>
</dbReference>
<dbReference type="PANTHER" id="PTHR24221:SF402">
    <property type="entry name" value="IRON-SULFUR CLUSTERS TRANSPORTER ABCB7, MITOCHONDRIAL"/>
    <property type="match status" value="1"/>
</dbReference>
<dbReference type="GO" id="GO:0016887">
    <property type="term" value="F:ATP hydrolysis activity"/>
    <property type="evidence" value="ECO:0007669"/>
    <property type="project" value="InterPro"/>
</dbReference>
<dbReference type="PROSITE" id="PS50893">
    <property type="entry name" value="ABC_TRANSPORTER_2"/>
    <property type="match status" value="1"/>
</dbReference>
<dbReference type="CDD" id="cd03253">
    <property type="entry name" value="ABCC_ATM1_transporter"/>
    <property type="match status" value="1"/>
</dbReference>
<dbReference type="Pfam" id="PF00005">
    <property type="entry name" value="ABC_tran"/>
    <property type="match status" value="1"/>
</dbReference>
<dbReference type="InterPro" id="IPR011527">
    <property type="entry name" value="ABC1_TM_dom"/>
</dbReference>
<dbReference type="GO" id="GO:0140359">
    <property type="term" value="F:ABC-type transporter activity"/>
    <property type="evidence" value="ECO:0007669"/>
    <property type="project" value="InterPro"/>
</dbReference>
<keyword evidence="5" id="KW-0547">Nucleotide-binding</keyword>
<name>A0A679HXK6_9RHOO</name>
<dbReference type="AlphaFoldDB" id="A0A679HXK6"/>
<reference evidence="10" key="1">
    <citation type="submission" date="2020-01" db="EMBL/GenBank/DDBJ databases">
        <title>Phosphoaccumulans saitamaens gen. nov., sp. nov., a polyphosphate accumulating bacterium isolated from surface river water.</title>
        <authorList>
            <person name="Watanabe K."/>
            <person name="Suda W."/>
        </authorList>
    </citation>
    <scope>NUCLEOTIDE SEQUENCE [LARGE SCALE GENOMIC DNA]</scope>
    <source>
        <strain evidence="10">ICHIAU1</strain>
    </source>
</reference>
<keyword evidence="10" id="KW-1185">Reference proteome</keyword>
<keyword evidence="7" id="KW-1133">Transmembrane helix</keyword>
<dbReference type="InterPro" id="IPR017871">
    <property type="entry name" value="ABC_transporter-like_CS"/>
</dbReference>
<dbReference type="GO" id="GO:0006879">
    <property type="term" value="P:intracellular iron ion homeostasis"/>
    <property type="evidence" value="ECO:0007669"/>
    <property type="project" value="TreeGrafter"/>
</dbReference>
<keyword evidence="8" id="KW-0472">Membrane</keyword>
<dbReference type="SUPFAM" id="SSF52540">
    <property type="entry name" value="P-loop containing nucleoside triphosphate hydrolases"/>
    <property type="match status" value="1"/>
</dbReference>
<dbReference type="PROSITE" id="PS50929">
    <property type="entry name" value="ABC_TM1F"/>
    <property type="match status" value="1"/>
</dbReference>
<accession>A0A679HXK6</accession>
<evidence type="ECO:0000256" key="7">
    <source>
        <dbReference type="ARBA" id="ARBA00022989"/>
    </source>
</evidence>
<dbReference type="InterPro" id="IPR003439">
    <property type="entry name" value="ABC_transporter-like_ATP-bd"/>
</dbReference>
<dbReference type="Pfam" id="PF00664">
    <property type="entry name" value="ABC_membrane"/>
    <property type="match status" value="1"/>
</dbReference>
<evidence type="ECO:0000256" key="4">
    <source>
        <dbReference type="ARBA" id="ARBA00022692"/>
    </source>
</evidence>
<dbReference type="PANTHER" id="PTHR24221">
    <property type="entry name" value="ATP-BINDING CASSETTE SUB-FAMILY B"/>
    <property type="match status" value="1"/>
</dbReference>
<keyword evidence="4" id="KW-0812">Transmembrane</keyword>
<evidence type="ECO:0000313" key="10">
    <source>
        <dbReference type="Proteomes" id="UP000463961"/>
    </source>
</evidence>
<evidence type="ECO:0000256" key="2">
    <source>
        <dbReference type="ARBA" id="ARBA00022448"/>
    </source>
</evidence>
<dbReference type="EMBL" id="AP022345">
    <property type="protein sequence ID" value="BBU68094.1"/>
    <property type="molecule type" value="Genomic_DNA"/>
</dbReference>
<evidence type="ECO:0000256" key="8">
    <source>
        <dbReference type="ARBA" id="ARBA00023136"/>
    </source>
</evidence>
<dbReference type="SMART" id="SM00382">
    <property type="entry name" value="AAA"/>
    <property type="match status" value="1"/>
</dbReference>
<dbReference type="InterPro" id="IPR036640">
    <property type="entry name" value="ABC1_TM_sf"/>
</dbReference>
<evidence type="ECO:0000256" key="5">
    <source>
        <dbReference type="ARBA" id="ARBA00022741"/>
    </source>
</evidence>
<dbReference type="FunFam" id="3.40.50.300:FF:000287">
    <property type="entry name" value="Multidrug ABC transporter ATP-binding protein"/>
    <property type="match status" value="1"/>
</dbReference>
<dbReference type="PROSITE" id="PS00211">
    <property type="entry name" value="ABC_TRANSPORTER_1"/>
    <property type="match status" value="1"/>
</dbReference>
<keyword evidence="2" id="KW-0813">Transport</keyword>
<evidence type="ECO:0000256" key="6">
    <source>
        <dbReference type="ARBA" id="ARBA00022840"/>
    </source>
</evidence>
<keyword evidence="3" id="KW-1003">Cell membrane</keyword>
<keyword evidence="6" id="KW-0067">ATP-binding</keyword>
<dbReference type="Gene3D" id="1.20.1560.10">
    <property type="entry name" value="ABC transporter type 1, transmembrane domain"/>
    <property type="match status" value="1"/>
</dbReference>
<comment type="subcellular location">
    <subcellularLocation>
        <location evidence="1">Cell membrane</location>
        <topology evidence="1">Multi-pass membrane protein</topology>
    </subcellularLocation>
</comment>
<dbReference type="SUPFAM" id="SSF90123">
    <property type="entry name" value="ABC transporter transmembrane region"/>
    <property type="match status" value="1"/>
</dbReference>
<dbReference type="Gene3D" id="3.40.50.300">
    <property type="entry name" value="P-loop containing nucleotide triphosphate hydrolases"/>
    <property type="match status" value="1"/>
</dbReference>
<protein>
    <submittedName>
        <fullName evidence="9">Metal ABC transporter permease</fullName>
    </submittedName>
</protein>
<dbReference type="CDD" id="cd18582">
    <property type="entry name" value="ABC_6TM_ATM1_ABCB7"/>
    <property type="match status" value="1"/>
</dbReference>
<evidence type="ECO:0000313" key="9">
    <source>
        <dbReference type="EMBL" id="BBU68094.1"/>
    </source>
</evidence>
<dbReference type="Proteomes" id="UP000463961">
    <property type="component" value="Chromosome"/>
</dbReference>
<evidence type="ECO:0000256" key="3">
    <source>
        <dbReference type="ARBA" id="ARBA00022475"/>
    </source>
</evidence>
<organism evidence="9 10">
    <name type="scientific">Fluviibacter phosphoraccumulans</name>
    <dbReference type="NCBI Taxonomy" id="1751046"/>
    <lineage>
        <taxon>Bacteria</taxon>
        <taxon>Pseudomonadati</taxon>
        <taxon>Pseudomonadota</taxon>
        <taxon>Betaproteobacteria</taxon>
        <taxon>Rhodocyclales</taxon>
        <taxon>Fluviibacteraceae</taxon>
        <taxon>Fluviibacter</taxon>
    </lineage>
</organism>
<gene>
    <name evidence="9" type="ORF">ICHIAU1_03770</name>
</gene>
<dbReference type="GO" id="GO:0005886">
    <property type="term" value="C:plasma membrane"/>
    <property type="evidence" value="ECO:0007669"/>
    <property type="project" value="UniProtKB-SubCell"/>
</dbReference>
<dbReference type="RefSeq" id="WP_162048962.1">
    <property type="nucleotide sequence ID" value="NZ_AP019011.1"/>
</dbReference>